<protein>
    <submittedName>
        <fullName evidence="3">DUF2510 domain-containing protein</fullName>
    </submittedName>
</protein>
<feature type="transmembrane region" description="Helical" evidence="1">
    <location>
        <begin position="273"/>
        <end position="296"/>
    </location>
</feature>
<sequence length="383" mass="40910">MAKGIVTVAEGDVRVPAGWYPDPLGLPQLRWWDNHAWTEYTSDARQPMVAQETVTQQARLTYADAGDEFPATDAGATLIAEEPAKPTQEALLSLEAPVKEAMVEEELSPAAKFAEFVPSNAPTTPAFDLDTRFDDLLGDALSASRSAFSHVSEATESFVPAAADDVAAVPLAATTAKGSTSTGPAWVIAMTPLYVLVVTMFFLLSHSGGTLQLIVSLVVPYLGSIVLAFFDWKILRERGLKPAHWAFSVLSGPVYLIARFVQLVRRSGRGFGPLLGMLGFAVVNIVAVVAVPGLIISLAPATFAHQAEDSITASAKAFGADIIVSCPEEVPTIVGDGMICKAKNKASDPIGWGINVSLQRANGWFTWQVDNWGIYSFDQSKQG</sequence>
<keyword evidence="4" id="KW-1185">Reference proteome</keyword>
<keyword evidence="1" id="KW-0812">Transmembrane</keyword>
<gene>
    <name evidence="3" type="ORF">FJ657_09575</name>
</gene>
<accession>A0A506XTN2</accession>
<dbReference type="EMBL" id="VHQG01000002">
    <property type="protein sequence ID" value="TPW76061.1"/>
    <property type="molecule type" value="Genomic_DNA"/>
</dbReference>
<feature type="domain" description="DUF2510" evidence="2">
    <location>
        <begin position="17"/>
        <end position="47"/>
    </location>
</feature>
<feature type="transmembrane region" description="Helical" evidence="1">
    <location>
        <begin position="242"/>
        <end position="261"/>
    </location>
</feature>
<proteinExistence type="predicted"/>
<dbReference type="Proteomes" id="UP000316252">
    <property type="component" value="Unassembled WGS sequence"/>
</dbReference>
<name>A0A506XTN2_9MICO</name>
<evidence type="ECO:0000256" key="1">
    <source>
        <dbReference type="SAM" id="Phobius"/>
    </source>
</evidence>
<dbReference type="InterPro" id="IPR018929">
    <property type="entry name" value="DUF2510"/>
</dbReference>
<feature type="transmembrane region" description="Helical" evidence="1">
    <location>
        <begin position="211"/>
        <end position="230"/>
    </location>
</feature>
<keyword evidence="1" id="KW-0472">Membrane</keyword>
<evidence type="ECO:0000259" key="2">
    <source>
        <dbReference type="Pfam" id="PF10708"/>
    </source>
</evidence>
<dbReference type="AlphaFoldDB" id="A0A506XTN2"/>
<evidence type="ECO:0000313" key="3">
    <source>
        <dbReference type="EMBL" id="TPW76061.1"/>
    </source>
</evidence>
<dbReference type="Pfam" id="PF10708">
    <property type="entry name" value="DUF2510"/>
    <property type="match status" value="1"/>
</dbReference>
<keyword evidence="1" id="KW-1133">Transmembrane helix</keyword>
<comment type="caution">
    <text evidence="3">The sequence shown here is derived from an EMBL/GenBank/DDBJ whole genome shotgun (WGS) entry which is preliminary data.</text>
</comment>
<dbReference type="OrthoDB" id="5244233at2"/>
<evidence type="ECO:0000313" key="4">
    <source>
        <dbReference type="Proteomes" id="UP000316252"/>
    </source>
</evidence>
<organism evidence="3 4">
    <name type="scientific">Schumannella soli</name>
    <dbReference type="NCBI Taxonomy" id="2590779"/>
    <lineage>
        <taxon>Bacteria</taxon>
        <taxon>Bacillati</taxon>
        <taxon>Actinomycetota</taxon>
        <taxon>Actinomycetes</taxon>
        <taxon>Micrococcales</taxon>
        <taxon>Microbacteriaceae</taxon>
        <taxon>Schumannella</taxon>
    </lineage>
</organism>
<feature type="transmembrane region" description="Helical" evidence="1">
    <location>
        <begin position="185"/>
        <end position="204"/>
    </location>
</feature>
<reference evidence="3 4" key="1">
    <citation type="submission" date="2019-06" db="EMBL/GenBank/DDBJ databases">
        <authorList>
            <person name="Li F."/>
        </authorList>
    </citation>
    <scope>NUCLEOTIDE SEQUENCE [LARGE SCALE GENOMIC DNA]</scope>
    <source>
        <strain evidence="3 4">10F1D-1</strain>
    </source>
</reference>